<evidence type="ECO:0000256" key="5">
    <source>
        <dbReference type="ARBA" id="ARBA00023163"/>
    </source>
</evidence>
<proteinExistence type="predicted"/>
<dbReference type="InterPro" id="IPR039420">
    <property type="entry name" value="WalR-like"/>
</dbReference>
<dbReference type="InterPro" id="IPR036388">
    <property type="entry name" value="WH-like_DNA-bd_sf"/>
</dbReference>
<feature type="modified residue" description="4-aspartylphosphate" evidence="6">
    <location>
        <position position="55"/>
    </location>
</feature>
<dbReference type="EMBL" id="CP139781">
    <property type="protein sequence ID" value="WRQ87956.1"/>
    <property type="molecule type" value="Genomic_DNA"/>
</dbReference>
<dbReference type="RefSeq" id="WP_221029008.1">
    <property type="nucleotide sequence ID" value="NZ_CP139781.1"/>
</dbReference>
<dbReference type="InterPro" id="IPR001789">
    <property type="entry name" value="Sig_transdc_resp-reg_receiver"/>
</dbReference>
<dbReference type="CDD" id="cd19920">
    <property type="entry name" value="REC_PA4781-like"/>
    <property type="match status" value="1"/>
</dbReference>
<feature type="domain" description="HTH luxR-type" evidence="7">
    <location>
        <begin position="225"/>
        <end position="290"/>
    </location>
</feature>
<evidence type="ECO:0000256" key="6">
    <source>
        <dbReference type="PROSITE-ProRule" id="PRU00169"/>
    </source>
</evidence>
<dbReference type="Proteomes" id="UP000738431">
    <property type="component" value="Chromosome"/>
</dbReference>
<dbReference type="PANTHER" id="PTHR48111:SF1">
    <property type="entry name" value="TWO-COMPONENT RESPONSE REGULATOR ORR33"/>
    <property type="match status" value="1"/>
</dbReference>
<evidence type="ECO:0000256" key="2">
    <source>
        <dbReference type="ARBA" id="ARBA00023012"/>
    </source>
</evidence>
<dbReference type="Gene3D" id="1.10.10.10">
    <property type="entry name" value="Winged helix-like DNA-binding domain superfamily/Winged helix DNA-binding domain"/>
    <property type="match status" value="1"/>
</dbReference>
<evidence type="ECO:0000256" key="4">
    <source>
        <dbReference type="ARBA" id="ARBA00023125"/>
    </source>
</evidence>
<organism evidence="9 10">
    <name type="scientific">Actomonas aquatica</name>
    <dbReference type="NCBI Taxonomy" id="2866162"/>
    <lineage>
        <taxon>Bacteria</taxon>
        <taxon>Pseudomonadati</taxon>
        <taxon>Verrucomicrobiota</taxon>
        <taxon>Opitutia</taxon>
        <taxon>Opitutales</taxon>
        <taxon>Opitutaceae</taxon>
        <taxon>Actomonas</taxon>
    </lineage>
</organism>
<evidence type="ECO:0000259" key="7">
    <source>
        <dbReference type="PROSITE" id="PS50043"/>
    </source>
</evidence>
<keyword evidence="10" id="KW-1185">Reference proteome</keyword>
<dbReference type="InterPro" id="IPR000792">
    <property type="entry name" value="Tscrpt_reg_LuxR_C"/>
</dbReference>
<dbReference type="PROSITE" id="PS50110">
    <property type="entry name" value="RESPONSE_REGULATORY"/>
    <property type="match status" value="1"/>
</dbReference>
<dbReference type="SUPFAM" id="SSF46894">
    <property type="entry name" value="C-terminal effector domain of the bipartite response regulators"/>
    <property type="match status" value="1"/>
</dbReference>
<keyword evidence="4" id="KW-0238">DNA-binding</keyword>
<protein>
    <submittedName>
        <fullName evidence="9">Response regulator transcription factor</fullName>
    </submittedName>
</protein>
<reference evidence="9 10" key="2">
    <citation type="submission" date="2023-12" db="EMBL/GenBank/DDBJ databases">
        <title>Description of an unclassified Opitutus bacterium of Verrucomicrobiota.</title>
        <authorList>
            <person name="Zhang D.-F."/>
        </authorList>
    </citation>
    <scope>NUCLEOTIDE SEQUENCE [LARGE SCALE GENOMIC DNA]</scope>
    <source>
        <strain evidence="9 10">WL0086</strain>
    </source>
</reference>
<dbReference type="SMART" id="SM00421">
    <property type="entry name" value="HTH_LUXR"/>
    <property type="match status" value="1"/>
</dbReference>
<dbReference type="InterPro" id="IPR011006">
    <property type="entry name" value="CheY-like_superfamily"/>
</dbReference>
<evidence type="ECO:0000259" key="8">
    <source>
        <dbReference type="PROSITE" id="PS50110"/>
    </source>
</evidence>
<dbReference type="PROSITE" id="PS50043">
    <property type="entry name" value="HTH_LUXR_2"/>
    <property type="match status" value="1"/>
</dbReference>
<dbReference type="PANTHER" id="PTHR48111">
    <property type="entry name" value="REGULATOR OF RPOS"/>
    <property type="match status" value="1"/>
</dbReference>
<dbReference type="SMART" id="SM00448">
    <property type="entry name" value="REC"/>
    <property type="match status" value="1"/>
</dbReference>
<name>A0ABZ1C8E2_9BACT</name>
<reference evidence="9 10" key="1">
    <citation type="submission" date="2021-08" db="EMBL/GenBank/DDBJ databases">
        <authorList>
            <person name="Zhang D."/>
            <person name="Zhang A."/>
            <person name="Wang L."/>
        </authorList>
    </citation>
    <scope>NUCLEOTIDE SEQUENCE [LARGE SCALE GENOMIC DNA]</scope>
    <source>
        <strain evidence="9 10">WL0086</strain>
    </source>
</reference>
<evidence type="ECO:0000313" key="10">
    <source>
        <dbReference type="Proteomes" id="UP000738431"/>
    </source>
</evidence>
<sequence>MPAPASVLVVDDTPANIGVLLEALGDSGYEVLVAESGQSALAQLEHSVPDLILLDVMMPGLDGFETCARLKRHPKWRTIPVLFMTAVDEPEQKVRAFTAGAVDYIVKPFFEQEVLARVQTHLELLTLRRNLEDELALRIDAENQLAKSLDRAVVITDMDNEVVFTTRLAESLLHRHCADYGIVGKLPASLSRADCGLHLRRFTEPGRDDLHFFVLEEKAPSPNPSALLQLGLTAREAEVLWWIAQGKSNPDIATILGAGVRTIHKHVENIFRKLGCETRAAAAVTAQDMLRPS</sequence>
<dbReference type="Gene3D" id="3.40.50.2300">
    <property type="match status" value="1"/>
</dbReference>
<accession>A0ABZ1C8E2</accession>
<dbReference type="PRINTS" id="PR00038">
    <property type="entry name" value="HTHLUXR"/>
</dbReference>
<feature type="domain" description="Response regulatory" evidence="8">
    <location>
        <begin position="6"/>
        <end position="122"/>
    </location>
</feature>
<dbReference type="CDD" id="cd06170">
    <property type="entry name" value="LuxR_C_like"/>
    <property type="match status" value="1"/>
</dbReference>
<evidence type="ECO:0000313" key="9">
    <source>
        <dbReference type="EMBL" id="WRQ87956.1"/>
    </source>
</evidence>
<evidence type="ECO:0000256" key="3">
    <source>
        <dbReference type="ARBA" id="ARBA00023015"/>
    </source>
</evidence>
<dbReference type="InterPro" id="IPR016032">
    <property type="entry name" value="Sig_transdc_resp-reg_C-effctor"/>
</dbReference>
<keyword evidence="2" id="KW-0902">Two-component regulatory system</keyword>
<evidence type="ECO:0000256" key="1">
    <source>
        <dbReference type="ARBA" id="ARBA00022553"/>
    </source>
</evidence>
<gene>
    <name evidence="9" type="ORF">K1X11_000950</name>
</gene>
<keyword evidence="5" id="KW-0804">Transcription</keyword>
<keyword evidence="1 6" id="KW-0597">Phosphoprotein</keyword>
<dbReference type="Pfam" id="PF00072">
    <property type="entry name" value="Response_reg"/>
    <property type="match status" value="1"/>
</dbReference>
<dbReference type="SUPFAM" id="SSF52172">
    <property type="entry name" value="CheY-like"/>
    <property type="match status" value="1"/>
</dbReference>
<keyword evidence="3" id="KW-0805">Transcription regulation</keyword>
<dbReference type="Pfam" id="PF00196">
    <property type="entry name" value="GerE"/>
    <property type="match status" value="1"/>
</dbReference>